<feature type="chain" id="PRO_5046360379" description="Lipoprotein" evidence="1">
    <location>
        <begin position="23"/>
        <end position="196"/>
    </location>
</feature>
<protein>
    <recommendedName>
        <fullName evidence="4">Lipoprotein</fullName>
    </recommendedName>
</protein>
<evidence type="ECO:0000313" key="3">
    <source>
        <dbReference type="Proteomes" id="UP001596084"/>
    </source>
</evidence>
<sequence length="196" mass="21637">MKKILILLVLAFLSGCMSISKVEGEQVVNSRMVVKVTDAWNKVSPPGTKQPFDMWTQEGMTLDHLRLWAAVKPGQALVIRPAGNVPVGQKAPRVPTYKSGMQLDQLVNLFEVMYSADGSIVNTTKVEPTVFAGEKGVRFEFSVTRKSDDVQLNGVGWVSQRKGELFAATFIAPRLSFFPRLLPMAESIVRTAQIRG</sequence>
<evidence type="ECO:0008006" key="4">
    <source>
        <dbReference type="Google" id="ProtNLM"/>
    </source>
</evidence>
<dbReference type="RefSeq" id="WP_068832484.1">
    <property type="nucleotide sequence ID" value="NZ_JBHSMX010000024.1"/>
</dbReference>
<reference evidence="3" key="1">
    <citation type="journal article" date="2019" name="Int. J. Syst. Evol. Microbiol.">
        <title>The Global Catalogue of Microorganisms (GCM) 10K type strain sequencing project: providing services to taxonomists for standard genome sequencing and annotation.</title>
        <authorList>
            <consortium name="The Broad Institute Genomics Platform"/>
            <consortium name="The Broad Institute Genome Sequencing Center for Infectious Disease"/>
            <person name="Wu L."/>
            <person name="Ma J."/>
        </authorList>
    </citation>
    <scope>NUCLEOTIDE SEQUENCE [LARGE SCALE GENOMIC DNA]</scope>
    <source>
        <strain evidence="3">CGMCC 4.7277</strain>
    </source>
</reference>
<accession>A0ABW0QBY4</accession>
<evidence type="ECO:0000313" key="2">
    <source>
        <dbReference type="EMBL" id="MFC5522300.1"/>
    </source>
</evidence>
<evidence type="ECO:0000256" key="1">
    <source>
        <dbReference type="SAM" id="SignalP"/>
    </source>
</evidence>
<dbReference type="PROSITE" id="PS51257">
    <property type="entry name" value="PROKAR_LIPOPROTEIN"/>
    <property type="match status" value="1"/>
</dbReference>
<organism evidence="2 3">
    <name type="scientific">Polaromonas jejuensis</name>
    <dbReference type="NCBI Taxonomy" id="457502"/>
    <lineage>
        <taxon>Bacteria</taxon>
        <taxon>Pseudomonadati</taxon>
        <taxon>Pseudomonadota</taxon>
        <taxon>Betaproteobacteria</taxon>
        <taxon>Burkholderiales</taxon>
        <taxon>Comamonadaceae</taxon>
        <taxon>Polaromonas</taxon>
    </lineage>
</organism>
<name>A0ABW0QBY4_9BURK</name>
<keyword evidence="3" id="KW-1185">Reference proteome</keyword>
<dbReference type="Proteomes" id="UP001596084">
    <property type="component" value="Unassembled WGS sequence"/>
</dbReference>
<proteinExistence type="predicted"/>
<keyword evidence="1" id="KW-0732">Signal</keyword>
<feature type="signal peptide" evidence="1">
    <location>
        <begin position="1"/>
        <end position="22"/>
    </location>
</feature>
<gene>
    <name evidence="2" type="ORF">ACFPP7_15475</name>
</gene>
<comment type="caution">
    <text evidence="2">The sequence shown here is derived from an EMBL/GenBank/DDBJ whole genome shotgun (WGS) entry which is preliminary data.</text>
</comment>
<dbReference type="EMBL" id="JBHSMX010000024">
    <property type="protein sequence ID" value="MFC5522300.1"/>
    <property type="molecule type" value="Genomic_DNA"/>
</dbReference>